<proteinExistence type="predicted"/>
<organism evidence="1">
    <name type="scientific">uncultured Dysgonomonas sp</name>
    <dbReference type="NCBI Taxonomy" id="206096"/>
    <lineage>
        <taxon>Bacteria</taxon>
        <taxon>Pseudomonadati</taxon>
        <taxon>Bacteroidota</taxon>
        <taxon>Bacteroidia</taxon>
        <taxon>Bacteroidales</taxon>
        <taxon>Dysgonomonadaceae</taxon>
        <taxon>Dysgonomonas</taxon>
        <taxon>environmental samples</taxon>
    </lineage>
</organism>
<dbReference type="RefSeq" id="WP_296941452.1">
    <property type="nucleotide sequence ID" value="NZ_LT599032.1"/>
</dbReference>
<protein>
    <submittedName>
        <fullName evidence="1">Uncharacterized protein</fullName>
    </submittedName>
</protein>
<accession>A0A212JMV8</accession>
<dbReference type="EMBL" id="FLUM01000002">
    <property type="protein sequence ID" value="SBW00774.1"/>
    <property type="molecule type" value="Genomic_DNA"/>
</dbReference>
<sequence length="118" mass="13228">MKDTKIKISDNGTVHIPRNVKMSIVEIAELFEIFYQTAKKNIRSVEALGICTGDQSMSGTVEGAKIVSDYYGLDMIIAIAFRVQSVKTNIFRKRIIDKSIKLEVVTMPLLSMQNAMLN</sequence>
<reference evidence="1" key="1">
    <citation type="submission" date="2016-04" db="EMBL/GenBank/DDBJ databases">
        <authorList>
            <person name="Evans L.H."/>
            <person name="Alamgir A."/>
            <person name="Owens N."/>
            <person name="Weber N.D."/>
            <person name="Virtaneva K."/>
            <person name="Barbian K."/>
            <person name="Babar A."/>
            <person name="Rosenke K."/>
        </authorList>
    </citation>
    <scope>NUCLEOTIDE SEQUENCE</scope>
    <source>
        <strain evidence="1">86-1</strain>
    </source>
</reference>
<gene>
    <name evidence="1" type="ORF">KL86DYS1_20282</name>
</gene>
<name>A0A212JMV8_9BACT</name>
<dbReference type="AlphaFoldDB" id="A0A212JMV8"/>
<evidence type="ECO:0000313" key="1">
    <source>
        <dbReference type="EMBL" id="SBW00774.1"/>
    </source>
</evidence>